<dbReference type="EMBL" id="JALJOR010000013">
    <property type="protein sequence ID" value="KAK9806990.1"/>
    <property type="molecule type" value="Genomic_DNA"/>
</dbReference>
<evidence type="ECO:0000313" key="2">
    <source>
        <dbReference type="EMBL" id="KAK9806990.1"/>
    </source>
</evidence>
<comment type="caution">
    <text evidence="2">The sequence shown here is derived from an EMBL/GenBank/DDBJ whole genome shotgun (WGS) entry which is preliminary data.</text>
</comment>
<proteinExistence type="predicted"/>
<reference evidence="2 3" key="1">
    <citation type="journal article" date="2024" name="Nat. Commun.">
        <title>Phylogenomics reveals the evolutionary origins of lichenization in chlorophyte algae.</title>
        <authorList>
            <person name="Puginier C."/>
            <person name="Libourel C."/>
            <person name="Otte J."/>
            <person name="Skaloud P."/>
            <person name="Haon M."/>
            <person name="Grisel S."/>
            <person name="Petersen M."/>
            <person name="Berrin J.G."/>
            <person name="Delaux P.M."/>
            <person name="Dal Grande F."/>
            <person name="Keller J."/>
        </authorList>
    </citation>
    <scope>NUCLEOTIDE SEQUENCE [LARGE SCALE GENOMIC DNA]</scope>
    <source>
        <strain evidence="2 3">SAG 2043</strain>
    </source>
</reference>
<protein>
    <submittedName>
        <fullName evidence="2">Uncharacterized protein</fullName>
    </submittedName>
</protein>
<dbReference type="Proteomes" id="UP001489004">
    <property type="component" value="Unassembled WGS sequence"/>
</dbReference>
<keyword evidence="1" id="KW-0472">Membrane</keyword>
<evidence type="ECO:0000313" key="3">
    <source>
        <dbReference type="Proteomes" id="UP001489004"/>
    </source>
</evidence>
<evidence type="ECO:0000256" key="1">
    <source>
        <dbReference type="SAM" id="Phobius"/>
    </source>
</evidence>
<keyword evidence="1" id="KW-0812">Transmembrane</keyword>
<sequence length="535" mass="56613">MLSGQAVPEATSPGAISLVAARSSCRSESGTSSRTPELLTALSHRHWPAWRAEGRKRVEDQLAKCCAPFDQLRAVGCACDTGMRAVLEGILLNTDVASALQQCPGKTAESIKLVCSTSAYPAGWNVEQPDNDMAYDFDDMEIDYIDSDTAGYYGEYDSDDTAVDNGFDEASSRYSGEYEVREGQTIMGEDAGFVPEGVDVASLVSKLATAAALAGAGENASNGDITVDVYVDVTPAQPSGDAADREVSLGQLAEEESGSGSNVDITYEISGSGAQFYDTVTQVVSWIAKLAPSIASASQEVDRMDQTDDMMDRVSALVAEVTASLGGILGSAGTDLDVDIEYEIDIEDSNLNGEFGDIQIDIDPIATDGTPLTLAQQIEAMKGALAAAQPLLAARPDFDWDTTLDIPVSADITTGSAGSAGGATLAVPSLLQPQAEATQAPPCWRMALRNWLCQHRGAVKTALGFEIGLLVTLVVGSFLYSRMRSRCARQPSVEEESLEAPLLLVEDASQYAHPQGSIVSPLWSHMMTNKDTQTV</sequence>
<accession>A0AAW1PF30</accession>
<dbReference type="AlphaFoldDB" id="A0AAW1PF30"/>
<organism evidence="2 3">
    <name type="scientific">[Myrmecia] bisecta</name>
    <dbReference type="NCBI Taxonomy" id="41462"/>
    <lineage>
        <taxon>Eukaryota</taxon>
        <taxon>Viridiplantae</taxon>
        <taxon>Chlorophyta</taxon>
        <taxon>core chlorophytes</taxon>
        <taxon>Trebouxiophyceae</taxon>
        <taxon>Trebouxiales</taxon>
        <taxon>Trebouxiaceae</taxon>
        <taxon>Myrmecia</taxon>
    </lineage>
</organism>
<keyword evidence="3" id="KW-1185">Reference proteome</keyword>
<gene>
    <name evidence="2" type="ORF">WJX72_009722</name>
</gene>
<name>A0AAW1PF30_9CHLO</name>
<feature type="transmembrane region" description="Helical" evidence="1">
    <location>
        <begin position="462"/>
        <end position="480"/>
    </location>
</feature>
<keyword evidence="1" id="KW-1133">Transmembrane helix</keyword>